<dbReference type="OrthoDB" id="9790815at2"/>
<evidence type="ECO:0000313" key="3">
    <source>
        <dbReference type="Proteomes" id="UP000422989"/>
    </source>
</evidence>
<dbReference type="PANTHER" id="PTHR30344">
    <property type="entry name" value="6-PHOSPHOGLUCONOLACTONASE-RELATED"/>
    <property type="match status" value="1"/>
</dbReference>
<dbReference type="EMBL" id="CP032550">
    <property type="protein sequence ID" value="QGU28132.1"/>
    <property type="molecule type" value="Genomic_DNA"/>
</dbReference>
<evidence type="ECO:0000313" key="2">
    <source>
        <dbReference type="EMBL" id="QGU28132.1"/>
    </source>
</evidence>
<dbReference type="Proteomes" id="UP000422989">
    <property type="component" value="Chromosome"/>
</dbReference>
<dbReference type="Gene3D" id="2.130.10.10">
    <property type="entry name" value="YVTN repeat-like/Quinoprotein amine dehydrogenase"/>
    <property type="match status" value="2"/>
</dbReference>
<name>A0A6I6DT26_9MICO</name>
<dbReference type="InterPro" id="IPR050282">
    <property type="entry name" value="Cycloisomerase_2"/>
</dbReference>
<dbReference type="InterPro" id="IPR015943">
    <property type="entry name" value="WD40/YVTN_repeat-like_dom_sf"/>
</dbReference>
<dbReference type="AlphaFoldDB" id="A0A6I6DT26"/>
<sequence>MKFWIGGWGPAQGGESEGISLITAGEAESTLSGGMLAHRGLAAAAESPSWLAAHPAHDVVYAALEADGRIAAFARTGDASLARHGDAVEAGAAVCHIAVAADGSHLVASCWGDGRVVHVPLRADGSLGAPNLGDPAADPYATAPEPDFAAALEGEGTVDAQDLLRQGADPTDIAALLAGETTRTDWSGAMDLRALVDGDADPSRIAAMLAGNDADDGLAGLLAALGQGAADPYDDPAVRGILDAARAHEGDILQKVTPAPSEPRPSRAHSALFLPGGLVATTDLGYDLVRFWRDSPRGLAPHHEVVLPFGTGPRHLVLHPSGYLYVLTEFSGEVFVLGRRPDGRWALQSGTAASGASLPGDTGAEIARSRDGEFLYAGLRGSDTIAVLRVRGDGGVLDQVALVEAGVATPRHHFVGRDAVLVAGQGSNEIVSLPLDTRTGVPARPRYRLAVGSPTHLLPTR</sequence>
<dbReference type="SUPFAM" id="SSF51004">
    <property type="entry name" value="C-terminal (heme d1) domain of cytochrome cd1-nitrite reductase"/>
    <property type="match status" value="1"/>
</dbReference>
<evidence type="ECO:0000256" key="1">
    <source>
        <dbReference type="ARBA" id="ARBA00005564"/>
    </source>
</evidence>
<dbReference type="InterPro" id="IPR019405">
    <property type="entry name" value="Lactonase_7-beta_prop"/>
</dbReference>
<accession>A0A6I6DT26</accession>
<proteinExistence type="inferred from homology"/>
<dbReference type="RefSeq" id="WP_156242638.1">
    <property type="nucleotide sequence ID" value="NZ_BAAAZL010000004.1"/>
</dbReference>
<reference evidence="2 3" key="1">
    <citation type="submission" date="2018-09" db="EMBL/GenBank/DDBJ databases">
        <title>Whole genome sequencing of Microbacterium oryzae strain MB-10T.</title>
        <authorList>
            <person name="Das S.K."/>
        </authorList>
    </citation>
    <scope>NUCLEOTIDE SEQUENCE [LARGE SCALE GENOMIC DNA]</scope>
    <source>
        <strain evidence="2 3">MB-10</strain>
    </source>
</reference>
<gene>
    <name evidence="2" type="ORF">D7D94_10920</name>
</gene>
<dbReference type="GO" id="GO:0017057">
    <property type="term" value="F:6-phosphogluconolactonase activity"/>
    <property type="evidence" value="ECO:0007669"/>
    <property type="project" value="TreeGrafter"/>
</dbReference>
<dbReference type="Pfam" id="PF10282">
    <property type="entry name" value="Lactonase"/>
    <property type="match status" value="2"/>
</dbReference>
<dbReference type="InterPro" id="IPR011048">
    <property type="entry name" value="Haem_d1_sf"/>
</dbReference>
<dbReference type="PANTHER" id="PTHR30344:SF1">
    <property type="entry name" value="6-PHOSPHOGLUCONOLACTONASE"/>
    <property type="match status" value="1"/>
</dbReference>
<dbReference type="KEGG" id="moj:D7D94_10920"/>
<comment type="similarity">
    <text evidence="1">Belongs to the cycloisomerase 2 family.</text>
</comment>
<organism evidence="2 3">
    <name type="scientific">Microbacterium oryzae</name>
    <dbReference type="NCBI Taxonomy" id="743009"/>
    <lineage>
        <taxon>Bacteria</taxon>
        <taxon>Bacillati</taxon>
        <taxon>Actinomycetota</taxon>
        <taxon>Actinomycetes</taxon>
        <taxon>Micrococcales</taxon>
        <taxon>Microbacteriaceae</taxon>
        <taxon>Microbacterium</taxon>
    </lineage>
</organism>
<protein>
    <submittedName>
        <fullName evidence="2">3-carboxymuconate cyclase</fullName>
    </submittedName>
</protein>
<keyword evidence="3" id="KW-1185">Reference proteome</keyword>